<dbReference type="GO" id="GO:0008984">
    <property type="term" value="F:protein-glutamate methylesterase activity"/>
    <property type="evidence" value="ECO:0007669"/>
    <property type="project" value="InterPro"/>
</dbReference>
<name>A0A1G8USW1_9FLAO</name>
<dbReference type="Pfam" id="PF02518">
    <property type="entry name" value="HATPase_c"/>
    <property type="match status" value="1"/>
</dbReference>
<evidence type="ECO:0000256" key="1">
    <source>
        <dbReference type="PROSITE-ProRule" id="PRU00050"/>
    </source>
</evidence>
<protein>
    <submittedName>
        <fullName evidence="6">Two-component system, chemotaxis family, CheB/CheR fusion protein</fullName>
    </submittedName>
</protein>
<dbReference type="SUPFAM" id="SSF55874">
    <property type="entry name" value="ATPase domain of HSP90 chaperone/DNA topoisomerase II/histidine kinase"/>
    <property type="match status" value="1"/>
</dbReference>
<dbReference type="Proteomes" id="UP000199580">
    <property type="component" value="Unassembled WGS sequence"/>
</dbReference>
<evidence type="ECO:0000259" key="4">
    <source>
        <dbReference type="PROSITE" id="PS50122"/>
    </source>
</evidence>
<evidence type="ECO:0000259" key="5">
    <source>
        <dbReference type="PROSITE" id="PS50123"/>
    </source>
</evidence>
<dbReference type="PRINTS" id="PR00996">
    <property type="entry name" value="CHERMTFRASE"/>
</dbReference>
<feature type="domain" description="CheB-type methylesterase" evidence="4">
    <location>
        <begin position="27"/>
        <end position="200"/>
    </location>
</feature>
<dbReference type="SMART" id="SM00138">
    <property type="entry name" value="MeTrc"/>
    <property type="match status" value="1"/>
</dbReference>
<dbReference type="Pfam" id="PF01739">
    <property type="entry name" value="CheR"/>
    <property type="match status" value="1"/>
</dbReference>
<reference evidence="6 7" key="1">
    <citation type="submission" date="2016-10" db="EMBL/GenBank/DDBJ databases">
        <authorList>
            <person name="de Groot N.N."/>
        </authorList>
    </citation>
    <scope>NUCLEOTIDE SEQUENCE [LARGE SCALE GENOMIC DNA]</scope>
    <source>
        <strain evidence="6 7">CGMCC 1.10076</strain>
    </source>
</reference>
<dbReference type="PROSITE" id="PS50122">
    <property type="entry name" value="CHEB"/>
    <property type="match status" value="1"/>
</dbReference>
<dbReference type="Pfam" id="PF03705">
    <property type="entry name" value="CheR_N"/>
    <property type="match status" value="1"/>
</dbReference>
<dbReference type="InterPro" id="IPR050903">
    <property type="entry name" value="Bact_Chemotaxis_MeTrfase"/>
</dbReference>
<dbReference type="Gene3D" id="3.30.450.20">
    <property type="entry name" value="PAS domain"/>
    <property type="match status" value="1"/>
</dbReference>
<dbReference type="Gene3D" id="3.40.50.180">
    <property type="entry name" value="Methylesterase CheB, C-terminal domain"/>
    <property type="match status" value="1"/>
</dbReference>
<dbReference type="InterPro" id="IPR035965">
    <property type="entry name" value="PAS-like_dom_sf"/>
</dbReference>
<dbReference type="EMBL" id="FNEZ01000002">
    <property type="protein sequence ID" value="SDJ56883.1"/>
    <property type="molecule type" value="Genomic_DNA"/>
</dbReference>
<keyword evidence="1" id="KW-0145">Chemotaxis</keyword>
<dbReference type="OrthoDB" id="9816309at2"/>
<dbReference type="AlphaFoldDB" id="A0A1G8USW1"/>
<dbReference type="SUPFAM" id="SSF53335">
    <property type="entry name" value="S-adenosyl-L-methionine-dependent methyltransferases"/>
    <property type="match status" value="1"/>
</dbReference>
<dbReference type="InterPro" id="IPR035909">
    <property type="entry name" value="CheB_C"/>
</dbReference>
<dbReference type="InterPro" id="IPR029063">
    <property type="entry name" value="SAM-dependent_MTases_sf"/>
</dbReference>
<feature type="domain" description="CheR-type methyltransferase" evidence="5">
    <location>
        <begin position="222"/>
        <end position="494"/>
    </location>
</feature>
<dbReference type="STRING" id="1128970.SAMN04487935_1034"/>
<dbReference type="PROSITE" id="PS50109">
    <property type="entry name" value="HIS_KIN"/>
    <property type="match status" value="1"/>
</dbReference>
<organism evidence="6 7">
    <name type="scientific">Flavobacterium noncentrifugens</name>
    <dbReference type="NCBI Taxonomy" id="1128970"/>
    <lineage>
        <taxon>Bacteria</taxon>
        <taxon>Pseudomonadati</taxon>
        <taxon>Bacteroidota</taxon>
        <taxon>Flavobacteriia</taxon>
        <taxon>Flavobacteriales</taxon>
        <taxon>Flavobacteriaceae</taxon>
        <taxon>Flavobacterium</taxon>
    </lineage>
</organism>
<dbReference type="InterPro" id="IPR022641">
    <property type="entry name" value="CheR_N"/>
</dbReference>
<dbReference type="InterPro" id="IPR000780">
    <property type="entry name" value="CheR_MeTrfase"/>
</dbReference>
<feature type="domain" description="Histidine kinase" evidence="3">
    <location>
        <begin position="881"/>
        <end position="1103"/>
    </location>
</feature>
<dbReference type="GO" id="GO:0000156">
    <property type="term" value="F:phosphorelay response regulator activity"/>
    <property type="evidence" value="ECO:0007669"/>
    <property type="project" value="InterPro"/>
</dbReference>
<keyword evidence="2" id="KW-0175">Coiled coil</keyword>
<dbReference type="InterPro" id="IPR000673">
    <property type="entry name" value="Sig_transdc_resp-reg_Me-estase"/>
</dbReference>
<dbReference type="SMART" id="SM00387">
    <property type="entry name" value="HATPase_c"/>
    <property type="match status" value="1"/>
</dbReference>
<dbReference type="PROSITE" id="PS50123">
    <property type="entry name" value="CHER"/>
    <property type="match status" value="1"/>
</dbReference>
<feature type="active site" evidence="1">
    <location>
        <position position="39"/>
    </location>
</feature>
<dbReference type="SUPFAM" id="SSF52738">
    <property type="entry name" value="Methylesterase CheB, C-terminal domain"/>
    <property type="match status" value="1"/>
</dbReference>
<keyword evidence="1" id="KW-0378">Hydrolase</keyword>
<dbReference type="GO" id="GO:0005737">
    <property type="term" value="C:cytoplasm"/>
    <property type="evidence" value="ECO:0007669"/>
    <property type="project" value="InterPro"/>
</dbReference>
<accession>A0A1G8USW1</accession>
<dbReference type="Gene3D" id="3.40.50.150">
    <property type="entry name" value="Vaccinia Virus protein VP39"/>
    <property type="match status" value="1"/>
</dbReference>
<dbReference type="InterPro" id="IPR022642">
    <property type="entry name" value="CheR_C"/>
</dbReference>
<dbReference type="GO" id="GO:0008757">
    <property type="term" value="F:S-adenosylmethionine-dependent methyltransferase activity"/>
    <property type="evidence" value="ECO:0007669"/>
    <property type="project" value="InterPro"/>
</dbReference>
<evidence type="ECO:0000313" key="7">
    <source>
        <dbReference type="Proteomes" id="UP000199580"/>
    </source>
</evidence>
<dbReference type="Pfam" id="PF01339">
    <property type="entry name" value="CheB_methylest"/>
    <property type="match status" value="1"/>
</dbReference>
<evidence type="ECO:0000259" key="3">
    <source>
        <dbReference type="PROSITE" id="PS50109"/>
    </source>
</evidence>
<dbReference type="CDD" id="cd00075">
    <property type="entry name" value="HATPase"/>
    <property type="match status" value="1"/>
</dbReference>
<dbReference type="SUPFAM" id="SSF55785">
    <property type="entry name" value="PYP-like sensor domain (PAS domain)"/>
    <property type="match status" value="1"/>
</dbReference>
<gene>
    <name evidence="6" type="ORF">SAMN04487935_1034</name>
</gene>
<evidence type="ECO:0000313" key="6">
    <source>
        <dbReference type="EMBL" id="SDJ56883.1"/>
    </source>
</evidence>
<feature type="active site" evidence="1">
    <location>
        <position position="158"/>
    </location>
</feature>
<dbReference type="PANTHER" id="PTHR24422">
    <property type="entry name" value="CHEMOTAXIS PROTEIN METHYLTRANSFERASE"/>
    <property type="match status" value="1"/>
</dbReference>
<feature type="active site" evidence="1">
    <location>
        <position position="66"/>
    </location>
</feature>
<dbReference type="InterPro" id="IPR005467">
    <property type="entry name" value="His_kinase_dom"/>
</dbReference>
<dbReference type="SUPFAM" id="SSF47757">
    <property type="entry name" value="Chemotaxis receptor methyltransferase CheR, N-terminal domain"/>
    <property type="match status" value="1"/>
</dbReference>
<proteinExistence type="predicted"/>
<sequence>MQNIIYKKLSLRINTQHMLTQQNSVRQLSHFPIVGIGASAGGLKPLKEIIAEIPAGSGLAYVIVQHLAADHQSKLPELLAPHSKIPVHEIVNKIHLEPDNIYIIPENNNVIVVDGILKLEQRHRGTTANRTIDLFFESLAEVHQSHAIGVLLSGASFDGTMGLKKIREYGGATIAQDPASAEFTAMPQSAIEADAIDYILYPRAIPDKLIEIHGKYEINYAYSEEEQIPEEDLVNKITNLIFLKTENDFRHYKQPTIRRRIARRMVVTKMGNLAGYYNFMRTNAAEQQALFNDFLIPVTYFFRDEKPFQQLAEEVLPKMVRNASGNTLRIWVAGCSTGEEAYSVAMVVHEYLIANNHSDMRIQIFASDVSEKSIAKARNGIYNPQDVQQVSEARLGAYFSKRDGRFHVNKIIRDMCVFAVHNFIKDPPFARIDLVTCRNVMIYLDSYLQGKVLGAFHYSLKENAYLLLGKSESASAVPHLFEAFGKAEKIYVRKFAANRYIPESFKPQHILPKDKPELKDLEKEVLPVVDFAKSFAEVLYNKYTPAGVVINRHYDIVHFHGATSIYLEPSPGKPNFNVLKMAREGLSFELRNALSIIGKSGESIVKQNIRIHGQPYLASFEIAPLKHAEGYFMIVFNQMPIAVVAGNGLNDDQGRRISELENMLEQMSGDIKRVTEEQQTAYEELQTTNEELLSSTEELQALNEELETSTEELQSNNEELLCVNDELQDRQVQLLAMRNYAESIIRTLREPILILNKDFMVQGCNPAYYKYFSGNEQETENRSIFEIGNHLWDIPVLKENLKKLTRENIDIENLKLELVIPFGNKKTVMANVTRIQDAKPEGLMLLALEDVTNEIESTRQIESKNAQLEQYNKHLQLFTVSTKQNFEDPLNKLKMIISRLSEDKDEDEKNRYLARMYSTVDDMQKMLVSIANYSEATLREEHSKKTNLNAMLKKILGELKDKVIQNNAVVSVVAIPEAYVIPNQIKQLFQNLILNAIENSRDGIAPEIEISGKIEEPEDMEIDGADRSTKYLMIKVEDNGNGIQESVLDKISEPFYSGPQRYFAMGLRLALVKKVVDNHNGFLSIENKPDHGSALRMWIPVAP</sequence>
<dbReference type="Gene3D" id="3.30.565.10">
    <property type="entry name" value="Histidine kinase-like ATPase, C-terminal domain"/>
    <property type="match status" value="1"/>
</dbReference>
<evidence type="ECO:0000256" key="2">
    <source>
        <dbReference type="SAM" id="Coils"/>
    </source>
</evidence>
<dbReference type="InterPro" id="IPR003594">
    <property type="entry name" value="HATPase_dom"/>
</dbReference>
<keyword evidence="7" id="KW-1185">Reference proteome</keyword>
<dbReference type="PANTHER" id="PTHR24422:SF27">
    <property type="entry name" value="PROTEIN-GLUTAMATE O-METHYLTRANSFERASE"/>
    <property type="match status" value="1"/>
</dbReference>
<dbReference type="InterPro" id="IPR036890">
    <property type="entry name" value="HATPase_C_sf"/>
</dbReference>
<dbReference type="GO" id="GO:0006935">
    <property type="term" value="P:chemotaxis"/>
    <property type="evidence" value="ECO:0007669"/>
    <property type="project" value="UniProtKB-UniRule"/>
</dbReference>
<feature type="coiled-coil region" evidence="2">
    <location>
        <begin position="650"/>
        <end position="730"/>
    </location>
</feature>
<dbReference type="CDD" id="cd16434">
    <property type="entry name" value="CheB-CheR_fusion"/>
    <property type="match status" value="1"/>
</dbReference>